<feature type="transmembrane region" description="Helical" evidence="1">
    <location>
        <begin position="190"/>
        <end position="219"/>
    </location>
</feature>
<sequence>MVIVLEAILGMSPEIINYKPLVFENSYRYFRFFYLTATFFPLLILVLPVASFFSYRNLNKIIGMSFLIGSFLFFINAVFFYSNSIFKIFFVILCFAILHTSMFMLLYKLILRLKNKIFVVGLFCGFLPLRNLAMLVTSSLFVHDPVLRSRIVVYGMSAIFMVFFILYSFITKNEPVEKQISYKNFSIRFFVYLINILKQYSVLSLIFYLFMCGAIFGLIQQYMLHYVVFSNTYAVFSDNITFSTFLLLQKLIYLILFLLIILISVFVSKRRFNTIFFFSSLLLALNIIFILIFGGDKYLLNRFLLVNFIWYCTFVFFVILVKYIDKRNINKFNIVLSLGFVSYLFGFINSDWINILFVSKYMQLLMALFIIIFIYLKIRDR</sequence>
<dbReference type="EMBL" id="CP016796">
    <property type="protein sequence ID" value="API87657.1"/>
    <property type="molecule type" value="Genomic_DNA"/>
</dbReference>
<proteinExistence type="predicted"/>
<feature type="transmembrane region" description="Helical" evidence="1">
    <location>
        <begin position="32"/>
        <end position="54"/>
    </location>
</feature>
<feature type="transmembrane region" description="Helical" evidence="1">
    <location>
        <begin position="299"/>
        <end position="320"/>
    </location>
</feature>
<accession>A0A1L4BUZ6</accession>
<feature type="transmembrane region" description="Helical" evidence="1">
    <location>
        <begin position="332"/>
        <end position="349"/>
    </location>
</feature>
<gene>
    <name evidence="2" type="ORF">F7310_09980</name>
</gene>
<dbReference type="KEGG" id="frx:F7310_09980"/>
<keyword evidence="1" id="KW-1133">Transmembrane helix</keyword>
<evidence type="ECO:0000313" key="2">
    <source>
        <dbReference type="EMBL" id="API87657.1"/>
    </source>
</evidence>
<evidence type="ECO:0000256" key="1">
    <source>
        <dbReference type="SAM" id="Phobius"/>
    </source>
</evidence>
<feature type="transmembrane region" description="Helical" evidence="1">
    <location>
        <begin position="275"/>
        <end position="293"/>
    </location>
</feature>
<evidence type="ECO:0000313" key="3">
    <source>
        <dbReference type="Proteomes" id="UP000184222"/>
    </source>
</evidence>
<reference evidence="2 3" key="1">
    <citation type="journal article" date="2016" name="Appl. Environ. Microbiol.">
        <title>Whole genome relationships among Francisella bacteria of diverse origin define new species and provide specific regions for detection.</title>
        <authorList>
            <person name="Challacombe J.F."/>
            <person name="Petersen J.M."/>
            <person name="Gallegos-Graves V."/>
            <person name="Hodge D."/>
            <person name="Pillai S."/>
            <person name="Kuske C.R."/>
        </authorList>
    </citation>
    <scope>NUCLEOTIDE SEQUENCE [LARGE SCALE GENOMIC DNA]</scope>
    <source>
        <strain evidence="3">TX07-7310</strain>
    </source>
</reference>
<feature type="transmembrane region" description="Helical" evidence="1">
    <location>
        <begin position="361"/>
        <end position="378"/>
    </location>
</feature>
<feature type="transmembrane region" description="Helical" evidence="1">
    <location>
        <begin position="88"/>
        <end position="110"/>
    </location>
</feature>
<feature type="transmembrane region" description="Helical" evidence="1">
    <location>
        <begin position="251"/>
        <end position="268"/>
    </location>
</feature>
<keyword evidence="1" id="KW-0812">Transmembrane</keyword>
<name>A0A1L4BUZ6_9GAMM</name>
<organism evidence="2 3">
    <name type="scientific">Francisella uliginis</name>
    <dbReference type="NCBI Taxonomy" id="573570"/>
    <lineage>
        <taxon>Bacteria</taxon>
        <taxon>Pseudomonadati</taxon>
        <taxon>Pseudomonadota</taxon>
        <taxon>Gammaproteobacteria</taxon>
        <taxon>Thiotrichales</taxon>
        <taxon>Francisellaceae</taxon>
        <taxon>Francisella</taxon>
    </lineage>
</organism>
<feature type="transmembrane region" description="Helical" evidence="1">
    <location>
        <begin position="117"/>
        <end position="139"/>
    </location>
</feature>
<dbReference type="Proteomes" id="UP000184222">
    <property type="component" value="Chromosome"/>
</dbReference>
<feature type="transmembrane region" description="Helical" evidence="1">
    <location>
        <begin position="151"/>
        <end position="170"/>
    </location>
</feature>
<feature type="transmembrane region" description="Helical" evidence="1">
    <location>
        <begin position="61"/>
        <end position="82"/>
    </location>
</feature>
<protein>
    <submittedName>
        <fullName evidence="2">Uncharacterized protein</fullName>
    </submittedName>
</protein>
<dbReference type="STRING" id="573570.F7310_09980"/>
<keyword evidence="3" id="KW-1185">Reference proteome</keyword>
<dbReference type="AlphaFoldDB" id="A0A1L4BUZ6"/>
<keyword evidence="1" id="KW-0472">Membrane</keyword>